<keyword evidence="3 9" id="KW-0732">Signal</keyword>
<feature type="compositionally biased region" description="Basic and acidic residues" evidence="8">
    <location>
        <begin position="400"/>
        <end position="415"/>
    </location>
</feature>
<evidence type="ECO:0000256" key="7">
    <source>
        <dbReference type="ARBA" id="ARBA00023180"/>
    </source>
</evidence>
<dbReference type="Pfam" id="PF09067">
    <property type="entry name" value="EpoR_lig-bind"/>
    <property type="match status" value="1"/>
</dbReference>
<dbReference type="InterPro" id="IPR003961">
    <property type="entry name" value="FN3_dom"/>
</dbReference>
<dbReference type="CDD" id="cd00063">
    <property type="entry name" value="FN3"/>
    <property type="match status" value="1"/>
</dbReference>
<reference evidence="11" key="1">
    <citation type="submission" date="2025-08" db="UniProtKB">
        <authorList>
            <consortium name="Ensembl"/>
        </authorList>
    </citation>
    <scope>IDENTIFICATION</scope>
</reference>
<dbReference type="PANTHER" id="PTHR23037">
    <property type="entry name" value="CYTOKINE RECEPTOR"/>
    <property type="match status" value="1"/>
</dbReference>
<protein>
    <recommendedName>
        <fullName evidence="10">Fibronectin type-III domain-containing protein</fullName>
    </recommendedName>
</protein>
<dbReference type="PROSITE" id="PS50853">
    <property type="entry name" value="FN3"/>
    <property type="match status" value="1"/>
</dbReference>
<evidence type="ECO:0000256" key="4">
    <source>
        <dbReference type="ARBA" id="ARBA00022989"/>
    </source>
</evidence>
<keyword evidence="5" id="KW-0472">Membrane</keyword>
<name>A0A3B4BF54_9GOBI</name>
<evidence type="ECO:0000256" key="3">
    <source>
        <dbReference type="ARBA" id="ARBA00022729"/>
    </source>
</evidence>
<keyword evidence="2" id="KW-0812">Transmembrane</keyword>
<evidence type="ECO:0000256" key="6">
    <source>
        <dbReference type="ARBA" id="ARBA00023170"/>
    </source>
</evidence>
<keyword evidence="7" id="KW-0325">Glycoprotein</keyword>
<evidence type="ECO:0000256" key="8">
    <source>
        <dbReference type="SAM" id="MobiDB-lite"/>
    </source>
</evidence>
<proteinExistence type="predicted"/>
<feature type="region of interest" description="Disordered" evidence="8">
    <location>
        <begin position="314"/>
        <end position="378"/>
    </location>
</feature>
<dbReference type="InterPro" id="IPR015152">
    <property type="entry name" value="Growth/epo_recpt_lig-bind"/>
</dbReference>
<evidence type="ECO:0000256" key="1">
    <source>
        <dbReference type="ARBA" id="ARBA00004479"/>
    </source>
</evidence>
<dbReference type="STRING" id="409849.ENSPMGP00000028453"/>
<dbReference type="GO" id="GO:0009897">
    <property type="term" value="C:external side of plasma membrane"/>
    <property type="evidence" value="ECO:0007669"/>
    <property type="project" value="TreeGrafter"/>
</dbReference>
<evidence type="ECO:0000256" key="5">
    <source>
        <dbReference type="ARBA" id="ARBA00023136"/>
    </source>
</evidence>
<reference evidence="11" key="2">
    <citation type="submission" date="2025-09" db="UniProtKB">
        <authorList>
            <consortium name="Ensembl"/>
        </authorList>
    </citation>
    <scope>IDENTIFICATION</scope>
</reference>
<comment type="subcellular location">
    <subcellularLocation>
        <location evidence="1">Membrane</location>
        <topology evidence="1">Single-pass type I membrane protein</topology>
    </subcellularLocation>
</comment>
<evidence type="ECO:0000256" key="9">
    <source>
        <dbReference type="SAM" id="SignalP"/>
    </source>
</evidence>
<feature type="domain" description="Fibronectin type-III" evidence="10">
    <location>
        <begin position="133"/>
        <end position="235"/>
    </location>
</feature>
<evidence type="ECO:0000256" key="2">
    <source>
        <dbReference type="ARBA" id="ARBA00022692"/>
    </source>
</evidence>
<accession>A0A3B4BF54</accession>
<keyword evidence="4" id="KW-1133">Transmembrane helix</keyword>
<dbReference type="InterPro" id="IPR036116">
    <property type="entry name" value="FN3_sf"/>
</dbReference>
<dbReference type="GO" id="GO:0004896">
    <property type="term" value="F:cytokine receptor activity"/>
    <property type="evidence" value="ECO:0007669"/>
    <property type="project" value="TreeGrafter"/>
</dbReference>
<dbReference type="PANTHER" id="PTHR23037:SF46">
    <property type="entry name" value="INTERLEUKIN 5 RECEPTOR SUBUNIT ALPHA"/>
    <property type="match status" value="1"/>
</dbReference>
<dbReference type="Pfam" id="PF12772">
    <property type="entry name" value="GHBP"/>
    <property type="match status" value="1"/>
</dbReference>
<evidence type="ECO:0000313" key="12">
    <source>
        <dbReference type="Proteomes" id="UP000261520"/>
    </source>
</evidence>
<organism evidence="11 12">
    <name type="scientific">Periophthalmus magnuspinnatus</name>
    <dbReference type="NCBI Taxonomy" id="409849"/>
    <lineage>
        <taxon>Eukaryota</taxon>
        <taxon>Metazoa</taxon>
        <taxon>Chordata</taxon>
        <taxon>Craniata</taxon>
        <taxon>Vertebrata</taxon>
        <taxon>Euteleostomi</taxon>
        <taxon>Actinopterygii</taxon>
        <taxon>Neopterygii</taxon>
        <taxon>Teleostei</taxon>
        <taxon>Neoteleostei</taxon>
        <taxon>Acanthomorphata</taxon>
        <taxon>Gobiaria</taxon>
        <taxon>Gobiiformes</taxon>
        <taxon>Gobioidei</taxon>
        <taxon>Gobiidae</taxon>
        <taxon>Oxudercinae</taxon>
        <taxon>Periophthalmus</taxon>
    </lineage>
</organism>
<dbReference type="AlphaFoldDB" id="A0A3B4BF54"/>
<dbReference type="InterPro" id="IPR025871">
    <property type="entry name" value="GHBP"/>
</dbReference>
<feature type="chain" id="PRO_5017326605" description="Fibronectin type-III domain-containing protein" evidence="9">
    <location>
        <begin position="18"/>
        <end position="491"/>
    </location>
</feature>
<keyword evidence="6" id="KW-0675">Receptor</keyword>
<evidence type="ECO:0000313" key="11">
    <source>
        <dbReference type="Ensembl" id="ENSPMGP00000028453.1"/>
    </source>
</evidence>
<sequence>TLTVATLLLFLITKTRDMMVNTSIDCAVCPSALPHIVDCFSANMETLRCRWSSGALHNLSEPGALRLFYLNKPSTVNWTECPEYSTKRPDECFFSEAHTTVWASYRVQLRSRDQSTVYDETVFTVYERVRPDPPYNLKWDVLNSSVTGQYYDTVVRWSPPESADVKSGWMKLQYELQHRDTNSDLWKASDLLDTTHSSVFGLHTGIQYEVRLRCKMSGLAFGDFSESMYIYKPSTGETIYIVYICLNRLMVLLLPPIPGPKIRGIDPELLKKGKLRELSSILGASELRPELYSADPWVEFIELDLEETADPLTHCLLPGSPRQHRSPDSPGRSLCFHDNDSGRASCCDPDLHSDAESSPFHATPEEEPPTPTIPPTPQQAMYTQVSEVRLSGNVVLSPEEETHSHEETHSKHKPENNTTGYTSELNAGKITDVERSRESPTAAMLLLPAPAYTVVEGVDRQNSLLLTPHLLSSKPTPEGYLTPDLFGGMSS</sequence>
<evidence type="ECO:0000259" key="10">
    <source>
        <dbReference type="PROSITE" id="PS50853"/>
    </source>
</evidence>
<dbReference type="Gene3D" id="2.60.40.10">
    <property type="entry name" value="Immunoglobulins"/>
    <property type="match status" value="2"/>
</dbReference>
<dbReference type="SUPFAM" id="SSF49265">
    <property type="entry name" value="Fibronectin type III"/>
    <property type="match status" value="2"/>
</dbReference>
<dbReference type="InterPro" id="IPR013783">
    <property type="entry name" value="Ig-like_fold"/>
</dbReference>
<feature type="signal peptide" evidence="9">
    <location>
        <begin position="1"/>
        <end position="17"/>
    </location>
</feature>
<keyword evidence="12" id="KW-1185">Reference proteome</keyword>
<dbReference type="Ensembl" id="ENSPMGT00000030298.1">
    <property type="protein sequence ID" value="ENSPMGP00000028453.1"/>
    <property type="gene ID" value="ENSPMGG00000022897.1"/>
</dbReference>
<feature type="region of interest" description="Disordered" evidence="8">
    <location>
        <begin position="397"/>
        <end position="423"/>
    </location>
</feature>
<dbReference type="Proteomes" id="UP000261520">
    <property type="component" value="Unplaced"/>
</dbReference>